<name>A0ABW2PRE9_9BACL</name>
<gene>
    <name evidence="1" type="ORF">ACFQRG_03230</name>
</gene>
<reference evidence="2" key="1">
    <citation type="journal article" date="2019" name="Int. J. Syst. Evol. Microbiol.">
        <title>The Global Catalogue of Microorganisms (GCM) 10K type strain sequencing project: providing services to taxonomists for standard genome sequencing and annotation.</title>
        <authorList>
            <consortium name="The Broad Institute Genomics Platform"/>
            <consortium name="The Broad Institute Genome Sequencing Center for Infectious Disease"/>
            <person name="Wu L."/>
            <person name="Ma J."/>
        </authorList>
    </citation>
    <scope>NUCLEOTIDE SEQUENCE [LARGE SCALE GENOMIC DNA]</scope>
    <source>
        <strain evidence="2">CGMCC 1.16305</strain>
    </source>
</reference>
<dbReference type="Proteomes" id="UP001596505">
    <property type="component" value="Unassembled WGS sequence"/>
</dbReference>
<accession>A0ABW2PRE9</accession>
<evidence type="ECO:0000313" key="2">
    <source>
        <dbReference type="Proteomes" id="UP001596505"/>
    </source>
</evidence>
<dbReference type="EMBL" id="JBHTCO010000004">
    <property type="protein sequence ID" value="MFC7391984.1"/>
    <property type="molecule type" value="Genomic_DNA"/>
</dbReference>
<sequence>MSAGIFFNGLPSTVLIGESQLFQVCHTATEPDLGTEVEVIITLSKPSQHNDLKVKVFNPLTQLFEPITFNQNGVAFFGPFPLENICNQVQAIFEKLGTYTVTLQMIRVSDGMELARTMGTVNAVPSPKEIKNLERRLRRCVKRRKKNQGN</sequence>
<keyword evidence="2" id="KW-1185">Reference proteome</keyword>
<organism evidence="1 2">
    <name type="scientific">Scopulibacillus cellulosilyticus</name>
    <dbReference type="NCBI Taxonomy" id="2665665"/>
    <lineage>
        <taxon>Bacteria</taxon>
        <taxon>Bacillati</taxon>
        <taxon>Bacillota</taxon>
        <taxon>Bacilli</taxon>
        <taxon>Bacillales</taxon>
        <taxon>Sporolactobacillaceae</taxon>
        <taxon>Scopulibacillus</taxon>
    </lineage>
</organism>
<proteinExistence type="predicted"/>
<comment type="caution">
    <text evidence="1">The sequence shown here is derived from an EMBL/GenBank/DDBJ whole genome shotgun (WGS) entry which is preliminary data.</text>
</comment>
<protein>
    <submittedName>
        <fullName evidence="1">Uncharacterized protein</fullName>
    </submittedName>
</protein>
<dbReference type="RefSeq" id="WP_380963545.1">
    <property type="nucleotide sequence ID" value="NZ_JBHTCO010000004.1"/>
</dbReference>
<evidence type="ECO:0000313" key="1">
    <source>
        <dbReference type="EMBL" id="MFC7391984.1"/>
    </source>
</evidence>